<protein>
    <submittedName>
        <fullName evidence="1">Uncharacterized protein</fullName>
    </submittedName>
</protein>
<dbReference type="PANTHER" id="PTHR31317">
    <property type="entry name" value="OS08G0163500 PROTEIN"/>
    <property type="match status" value="1"/>
</dbReference>
<name>A0A6V7PRU5_ANACO</name>
<dbReference type="AlphaFoldDB" id="A0A6V7PRU5"/>
<gene>
    <name evidence="1" type="ORF">CB5_LOCUS16771</name>
</gene>
<sequence>MRGANPAIGRFYDLMTECGNDRRGGWIASFELEREREQPGKERNGWSVTVHDLSGSPMVLASMVTPFVASSHDGSGELLQPGAGGASSDALGYRFELLLPDTSMSVGIPLAEFSLSSAAFVAFPLAESSSTPLEQLHDNNHL</sequence>
<dbReference type="EMBL" id="LR862151">
    <property type="protein sequence ID" value="CAD1833560.1"/>
    <property type="molecule type" value="Genomic_DNA"/>
</dbReference>
<organism evidence="1">
    <name type="scientific">Ananas comosus var. bracteatus</name>
    <name type="common">red pineapple</name>
    <dbReference type="NCBI Taxonomy" id="296719"/>
    <lineage>
        <taxon>Eukaryota</taxon>
        <taxon>Viridiplantae</taxon>
        <taxon>Streptophyta</taxon>
        <taxon>Embryophyta</taxon>
        <taxon>Tracheophyta</taxon>
        <taxon>Spermatophyta</taxon>
        <taxon>Magnoliopsida</taxon>
        <taxon>Liliopsida</taxon>
        <taxon>Poales</taxon>
        <taxon>Bromeliaceae</taxon>
        <taxon>Bromelioideae</taxon>
        <taxon>Ananas</taxon>
    </lineage>
</organism>
<proteinExistence type="predicted"/>
<reference evidence="1" key="1">
    <citation type="submission" date="2020-07" db="EMBL/GenBank/DDBJ databases">
        <authorList>
            <person name="Lin J."/>
        </authorList>
    </citation>
    <scope>NUCLEOTIDE SEQUENCE</scope>
</reference>
<dbReference type="Pfam" id="PF06219">
    <property type="entry name" value="DUF1005"/>
    <property type="match status" value="1"/>
</dbReference>
<dbReference type="InterPro" id="IPR010410">
    <property type="entry name" value="DUF1005"/>
</dbReference>
<dbReference type="PANTHER" id="PTHR31317:SF3">
    <property type="entry name" value="OS07G0133500 PROTEIN"/>
    <property type="match status" value="1"/>
</dbReference>
<evidence type="ECO:0000313" key="1">
    <source>
        <dbReference type="EMBL" id="CAD1833560.1"/>
    </source>
</evidence>
<accession>A0A6V7PRU5</accession>